<accession>A0A9P6N1U1</accession>
<dbReference type="AlphaFoldDB" id="A0A9P6N1U1"/>
<evidence type="ECO:0000256" key="1">
    <source>
        <dbReference type="SAM" id="SignalP"/>
    </source>
</evidence>
<gene>
    <name evidence="2" type="ORF">BGZ80_003271</name>
</gene>
<evidence type="ECO:0000313" key="2">
    <source>
        <dbReference type="EMBL" id="KAG0020961.1"/>
    </source>
</evidence>
<dbReference type="Proteomes" id="UP000703661">
    <property type="component" value="Unassembled WGS sequence"/>
</dbReference>
<reference evidence="2" key="1">
    <citation type="journal article" date="2020" name="Fungal Divers.">
        <title>Resolving the Mortierellaceae phylogeny through synthesis of multi-gene phylogenetics and phylogenomics.</title>
        <authorList>
            <person name="Vandepol N."/>
            <person name="Liber J."/>
            <person name="Desiro A."/>
            <person name="Na H."/>
            <person name="Kennedy M."/>
            <person name="Barry K."/>
            <person name="Grigoriev I.V."/>
            <person name="Miller A.N."/>
            <person name="O'Donnell K."/>
            <person name="Stajich J.E."/>
            <person name="Bonito G."/>
        </authorList>
    </citation>
    <scope>NUCLEOTIDE SEQUENCE</scope>
    <source>
        <strain evidence="2">NRRL 2769</strain>
    </source>
</reference>
<organism evidence="2 3">
    <name type="scientific">Entomortierella chlamydospora</name>
    <dbReference type="NCBI Taxonomy" id="101097"/>
    <lineage>
        <taxon>Eukaryota</taxon>
        <taxon>Fungi</taxon>
        <taxon>Fungi incertae sedis</taxon>
        <taxon>Mucoromycota</taxon>
        <taxon>Mortierellomycotina</taxon>
        <taxon>Mortierellomycetes</taxon>
        <taxon>Mortierellales</taxon>
        <taxon>Mortierellaceae</taxon>
        <taxon>Entomortierella</taxon>
    </lineage>
</organism>
<feature type="chain" id="PRO_5040284679" description="Extracellular membrane protein CFEM domain-containing protein" evidence="1">
    <location>
        <begin position="21"/>
        <end position="110"/>
    </location>
</feature>
<evidence type="ECO:0000313" key="3">
    <source>
        <dbReference type="Proteomes" id="UP000703661"/>
    </source>
</evidence>
<name>A0A9P6N1U1_9FUNG</name>
<sequence length="110" mass="10789">MKFTLIVATTLAMTASMVSAQDPVACTTCLQQALVALPACASVQTPTAGSVTTAYAACLCASLSGTWIDSCSGSSQCGSAISAFASIYAANIQAAGLDCDGTTASFTASA</sequence>
<dbReference type="EMBL" id="JAAAID010000186">
    <property type="protein sequence ID" value="KAG0020961.1"/>
    <property type="molecule type" value="Genomic_DNA"/>
</dbReference>
<evidence type="ECO:0008006" key="4">
    <source>
        <dbReference type="Google" id="ProtNLM"/>
    </source>
</evidence>
<comment type="caution">
    <text evidence="2">The sequence shown here is derived from an EMBL/GenBank/DDBJ whole genome shotgun (WGS) entry which is preliminary data.</text>
</comment>
<feature type="signal peptide" evidence="1">
    <location>
        <begin position="1"/>
        <end position="20"/>
    </location>
</feature>
<protein>
    <recommendedName>
        <fullName evidence="4">Extracellular membrane protein CFEM domain-containing protein</fullName>
    </recommendedName>
</protein>
<keyword evidence="3" id="KW-1185">Reference proteome</keyword>
<keyword evidence="1" id="KW-0732">Signal</keyword>
<proteinExistence type="predicted"/>